<protein>
    <submittedName>
        <fullName evidence="1">DUF2316 domain-containing protein</fullName>
    </submittedName>
</protein>
<organism evidence="1 2">
    <name type="scientific">Bifidobacterium catulorum</name>
    <dbReference type="NCBI Taxonomy" id="1630173"/>
    <lineage>
        <taxon>Bacteria</taxon>
        <taxon>Bacillati</taxon>
        <taxon>Actinomycetota</taxon>
        <taxon>Actinomycetes</taxon>
        <taxon>Bifidobacteriales</taxon>
        <taxon>Bifidobacteriaceae</taxon>
        <taxon>Bifidobacterium</taxon>
    </lineage>
</organism>
<dbReference type="EMBL" id="QFFN01000031">
    <property type="protein sequence ID" value="PWG59210.1"/>
    <property type="molecule type" value="Genomic_DNA"/>
</dbReference>
<dbReference type="RefSeq" id="WP_109137925.1">
    <property type="nucleotide sequence ID" value="NZ_QFFN01000031.1"/>
</dbReference>
<accession>A0A2U2MQU2</accession>
<comment type="caution">
    <text evidence="1">The sequence shown here is derived from an EMBL/GenBank/DDBJ whole genome shotgun (WGS) entry which is preliminary data.</text>
</comment>
<evidence type="ECO:0000313" key="2">
    <source>
        <dbReference type="Proteomes" id="UP000245753"/>
    </source>
</evidence>
<sequence length="99" mass="11387">MSLSMTQRRNTIREFRKNLGLLGLSPEDLAEHFDVDERYINDIIELRSGVLEDPWIIRNYLLGKAKERGVALVPFTALVGDHHDYWFLDGAMIDAGELQ</sequence>
<reference evidence="1 2" key="1">
    <citation type="journal article" date="2018" name="Int. J. Syst. Evol. Microbiol.">
        <title>Bifidobacterium catulorum sp. nov., a novel taxon from the faeces of the baby common marmoset (Callithrix jacchus).</title>
        <authorList>
            <person name="Modesto M."/>
            <person name="Michelini S."/>
            <person name="Oki K."/>
            <person name="Biavati B."/>
            <person name="Watanabe K."/>
            <person name="Mattarelli P."/>
        </authorList>
    </citation>
    <scope>NUCLEOTIDE SEQUENCE [LARGE SCALE GENOMIC DNA]</scope>
    <source>
        <strain evidence="1 2">MRM 8.19</strain>
    </source>
</reference>
<dbReference type="Pfam" id="PF10078">
    <property type="entry name" value="DUF2316"/>
    <property type="match status" value="1"/>
</dbReference>
<gene>
    <name evidence="1" type="ORF">DF200_08920</name>
</gene>
<evidence type="ECO:0000313" key="1">
    <source>
        <dbReference type="EMBL" id="PWG59210.1"/>
    </source>
</evidence>
<proteinExistence type="predicted"/>
<dbReference type="OrthoDB" id="3233189at2"/>
<dbReference type="Proteomes" id="UP000245753">
    <property type="component" value="Unassembled WGS sequence"/>
</dbReference>
<keyword evidence="2" id="KW-1185">Reference proteome</keyword>
<name>A0A2U2MQU2_9BIFI</name>
<dbReference type="AlphaFoldDB" id="A0A2U2MQU2"/>
<dbReference type="InterPro" id="IPR018757">
    <property type="entry name" value="DUF2316"/>
</dbReference>